<dbReference type="Proteomes" id="UP000490535">
    <property type="component" value="Unassembled WGS sequence"/>
</dbReference>
<comment type="caution">
    <text evidence="1">The sequence shown here is derived from an EMBL/GenBank/DDBJ whole genome shotgun (WGS) entry which is preliminary data.</text>
</comment>
<sequence length="73" mass="8383">MNLNLLLDAKAEAERFIKSIDDEIDKQNKDAKKYSWIKSTIDRGYLYSGAGVATIKRRSMDLTRSLSKMRQGK</sequence>
<gene>
    <name evidence="1" type="ORF">GAK29_01475</name>
</gene>
<protein>
    <submittedName>
        <fullName evidence="1">Uncharacterized protein</fullName>
    </submittedName>
</protein>
<evidence type="ECO:0000313" key="1">
    <source>
        <dbReference type="EMBL" id="KAF1026213.1"/>
    </source>
</evidence>
<accession>A0A833TZI8</accession>
<proteinExistence type="predicted"/>
<evidence type="ECO:0000313" key="2">
    <source>
        <dbReference type="Proteomes" id="UP000490535"/>
    </source>
</evidence>
<dbReference type="EMBL" id="WNDP01000027">
    <property type="protein sequence ID" value="KAF1026213.1"/>
    <property type="molecule type" value="Genomic_DNA"/>
</dbReference>
<organism evidence="1 2">
    <name type="scientific">Acinetobacter bereziniae</name>
    <name type="common">Acinetobacter genomosp. 10</name>
    <dbReference type="NCBI Taxonomy" id="106648"/>
    <lineage>
        <taxon>Bacteria</taxon>
        <taxon>Pseudomonadati</taxon>
        <taxon>Pseudomonadota</taxon>
        <taxon>Gammaproteobacteria</taxon>
        <taxon>Moraxellales</taxon>
        <taxon>Moraxellaceae</taxon>
        <taxon>Acinetobacter</taxon>
    </lineage>
</organism>
<name>A0A833TZI8_ACIBZ</name>
<dbReference type="AlphaFoldDB" id="A0A833TZI8"/>
<reference evidence="2" key="1">
    <citation type="journal article" date="2020" name="MBio">
        <title>Horizontal gene transfer to a defensive symbiont with a reduced genome amongst a multipartite beetle microbiome.</title>
        <authorList>
            <person name="Waterworth S.C."/>
            <person name="Florez L.V."/>
            <person name="Rees E.R."/>
            <person name="Hertweck C."/>
            <person name="Kaltenpoth M."/>
            <person name="Kwan J.C."/>
        </authorList>
    </citation>
    <scope>NUCLEOTIDE SEQUENCE [LARGE SCALE GENOMIC DNA]</scope>
</reference>